<protein>
    <submittedName>
        <fullName evidence="4">HPP family protein</fullName>
    </submittedName>
</protein>
<dbReference type="InterPro" id="IPR000644">
    <property type="entry name" value="CBS_dom"/>
</dbReference>
<keyword evidence="2" id="KW-1133">Transmembrane helix</keyword>
<dbReference type="PANTHER" id="PTHR33741">
    <property type="entry name" value="TRANSMEMBRANE PROTEIN DDB_G0269096-RELATED"/>
    <property type="match status" value="1"/>
</dbReference>
<dbReference type="RefSeq" id="WP_198665319.1">
    <property type="nucleotide sequence ID" value="NZ_CP139965.1"/>
</dbReference>
<dbReference type="EMBL" id="CP139965">
    <property type="protein sequence ID" value="WQD78061.1"/>
    <property type="molecule type" value="Genomic_DNA"/>
</dbReference>
<dbReference type="PROSITE" id="PS51371">
    <property type="entry name" value="CBS"/>
    <property type="match status" value="2"/>
</dbReference>
<dbReference type="InterPro" id="IPR058581">
    <property type="entry name" value="TM_HPP"/>
</dbReference>
<keyword evidence="1" id="KW-0129">CBS domain</keyword>
<dbReference type="SMART" id="SM00116">
    <property type="entry name" value="CBS"/>
    <property type="match status" value="2"/>
</dbReference>
<evidence type="ECO:0000313" key="5">
    <source>
        <dbReference type="Proteomes" id="UP001325479"/>
    </source>
</evidence>
<dbReference type="Gene3D" id="3.10.580.10">
    <property type="entry name" value="CBS-domain"/>
    <property type="match status" value="1"/>
</dbReference>
<dbReference type="SUPFAM" id="SSF54631">
    <property type="entry name" value="CBS-domain pair"/>
    <property type="match status" value="1"/>
</dbReference>
<name>A0ABZ0WL99_9BURK</name>
<keyword evidence="2" id="KW-0472">Membrane</keyword>
<reference evidence="4 5" key="1">
    <citation type="submission" date="2023-12" db="EMBL/GenBank/DDBJ databases">
        <title>Genome sequencing and assembly of bacterial species from a model synthetic community.</title>
        <authorList>
            <person name="Hogle S.L."/>
        </authorList>
    </citation>
    <scope>NUCLEOTIDE SEQUENCE [LARGE SCALE GENOMIC DNA]</scope>
    <source>
        <strain evidence="4 5">HAMBI 2494</strain>
    </source>
</reference>
<feature type="domain" description="CBS" evidence="3">
    <location>
        <begin position="247"/>
        <end position="307"/>
    </location>
</feature>
<keyword evidence="5" id="KW-1185">Reference proteome</keyword>
<dbReference type="PANTHER" id="PTHR33741:SF5">
    <property type="entry name" value="TRANSMEMBRANE PROTEIN DDB_G0269096-RELATED"/>
    <property type="match status" value="1"/>
</dbReference>
<sequence length="394" mass="41576">MSRSVVARWFASFMPATVAIRWSERVRSAVGALVGIALTGTAMRLLLPASDVDVPLLVAPMGASAVLLFGVPASPLAQPWSIMGGNLVSAVVGVTCASLIANPVYAAATAVALALCAMFALRCVHPPSGAVALTAVLGGPAIHALGYGFVLAPIATQSAVLLGAAIVYHNLTGHRYPHAAPKQDQPVRAPGVPAPAQTFARADLEAVLRGRSELLDIDTGDLEALLRDVQLQAWSRSFDELTCADVMSRDVVTVSPATSAWAALKRLERYNIKSLPVMDERRHVAGIVTRADLARARPRKPAGWWDRGVALVPGFGGRAPAAQRAVTAGSLMSRSVHTVHVSTPIADLVPVFANYGHHHIPVLDNERRLAGIITQADLIAGLYRQSSREQRLAA</sequence>
<evidence type="ECO:0000259" key="3">
    <source>
        <dbReference type="PROSITE" id="PS51371"/>
    </source>
</evidence>
<accession>A0ABZ0WL99</accession>
<feature type="transmembrane region" description="Helical" evidence="2">
    <location>
        <begin position="29"/>
        <end position="47"/>
    </location>
</feature>
<dbReference type="InterPro" id="IPR046342">
    <property type="entry name" value="CBS_dom_sf"/>
</dbReference>
<feature type="domain" description="CBS" evidence="3">
    <location>
        <begin position="332"/>
        <end position="389"/>
    </location>
</feature>
<dbReference type="Pfam" id="PF04982">
    <property type="entry name" value="TM_HPP"/>
    <property type="match status" value="1"/>
</dbReference>
<gene>
    <name evidence="4" type="ORF">U0042_29305</name>
</gene>
<organism evidence="4 5">
    <name type="scientific">Paraburkholderia kururiensis</name>
    <dbReference type="NCBI Taxonomy" id="984307"/>
    <lineage>
        <taxon>Bacteria</taxon>
        <taxon>Pseudomonadati</taxon>
        <taxon>Pseudomonadota</taxon>
        <taxon>Betaproteobacteria</taxon>
        <taxon>Burkholderiales</taxon>
        <taxon>Burkholderiaceae</taxon>
        <taxon>Paraburkholderia</taxon>
    </lineage>
</organism>
<dbReference type="Pfam" id="PF00571">
    <property type="entry name" value="CBS"/>
    <property type="match status" value="2"/>
</dbReference>
<dbReference type="InterPro" id="IPR007065">
    <property type="entry name" value="HPP"/>
</dbReference>
<evidence type="ECO:0000256" key="2">
    <source>
        <dbReference type="SAM" id="Phobius"/>
    </source>
</evidence>
<evidence type="ECO:0000256" key="1">
    <source>
        <dbReference type="PROSITE-ProRule" id="PRU00703"/>
    </source>
</evidence>
<dbReference type="CDD" id="cd04600">
    <property type="entry name" value="CBS_pair_HPP_assoc"/>
    <property type="match status" value="1"/>
</dbReference>
<keyword evidence="2" id="KW-0812">Transmembrane</keyword>
<evidence type="ECO:0000313" key="4">
    <source>
        <dbReference type="EMBL" id="WQD78061.1"/>
    </source>
</evidence>
<dbReference type="Proteomes" id="UP001325479">
    <property type="component" value="Chromosome"/>
</dbReference>
<proteinExistence type="predicted"/>
<feature type="transmembrane region" description="Helical" evidence="2">
    <location>
        <begin position="54"/>
        <end position="73"/>
    </location>
</feature>